<name>A0A1B2EFE7_9HYPH</name>
<keyword evidence="2" id="KW-0560">Oxidoreductase</keyword>
<dbReference type="FunFam" id="3.40.50.720:FF:000084">
    <property type="entry name" value="Short-chain dehydrogenase reductase"/>
    <property type="match status" value="1"/>
</dbReference>
<dbReference type="PANTHER" id="PTHR42760:SF133">
    <property type="entry name" value="3-OXOACYL-[ACYL-CARRIER-PROTEIN] REDUCTASE"/>
    <property type="match status" value="1"/>
</dbReference>
<sequence>MTQTIYGSLKGKSALITGGASGIGESIARSFHAQGSKVAVLDYNAEAGQALAKELGERVHFEHSDVRDIPAFQAAIRRASDALGPITILVNNAARDDRHTIDQVTPEYWRERLATNLDHQFFAAQAVLPDMEKAGGGSIINMGSTSYMVSDDSFAAYKTAKSASVGLTRALARELGPKNIRVNCLVPGWIMTQRQIDLWLTPDSEKELLKRQCVKRKLVPQDIANVALFLGSDESSAMSAQTYLVDGGWV</sequence>
<comment type="similarity">
    <text evidence="1">Belongs to the short-chain dehydrogenases/reductases (SDR) family.</text>
</comment>
<dbReference type="KEGG" id="moc:BB934_11075"/>
<dbReference type="PRINTS" id="PR00080">
    <property type="entry name" value="SDRFAMILY"/>
</dbReference>
<dbReference type="GO" id="GO:0016616">
    <property type="term" value="F:oxidoreductase activity, acting on the CH-OH group of donors, NAD or NADP as acceptor"/>
    <property type="evidence" value="ECO:0007669"/>
    <property type="project" value="TreeGrafter"/>
</dbReference>
<dbReference type="CDD" id="cd05233">
    <property type="entry name" value="SDR_c"/>
    <property type="match status" value="1"/>
</dbReference>
<dbReference type="InterPro" id="IPR036291">
    <property type="entry name" value="NAD(P)-bd_dom_sf"/>
</dbReference>
<dbReference type="PRINTS" id="PR00081">
    <property type="entry name" value="GDHRDH"/>
</dbReference>
<dbReference type="RefSeq" id="WP_099509701.1">
    <property type="nucleotide sequence ID" value="NZ_CP016616.1"/>
</dbReference>
<gene>
    <name evidence="3" type="ORF">BB934_11075</name>
</gene>
<dbReference type="AlphaFoldDB" id="A0A1B2EFE7"/>
<evidence type="ECO:0000256" key="2">
    <source>
        <dbReference type="ARBA" id="ARBA00023002"/>
    </source>
</evidence>
<dbReference type="PANTHER" id="PTHR42760">
    <property type="entry name" value="SHORT-CHAIN DEHYDROGENASES/REDUCTASES FAMILY MEMBER"/>
    <property type="match status" value="1"/>
</dbReference>
<dbReference type="Gene3D" id="3.40.50.720">
    <property type="entry name" value="NAD(P)-binding Rossmann-like Domain"/>
    <property type="match status" value="1"/>
</dbReference>
<protein>
    <submittedName>
        <fullName evidence="3">3-oxoacyl-ACP reductase</fullName>
    </submittedName>
</protein>
<reference evidence="3" key="1">
    <citation type="submission" date="2016-07" db="EMBL/GenBank/DDBJ databases">
        <title>Microvirga ossetica sp. nov. a new species of rhizobia isolated from root nodules of the legume species Vicia alpestris Steven originated from North Ossetia region in the Caucasus.</title>
        <authorList>
            <person name="Safronova V.I."/>
            <person name="Kuznetsova I.G."/>
            <person name="Sazanova A.L."/>
            <person name="Belimov A."/>
            <person name="Andronov E."/>
            <person name="Osledkin Y.S."/>
            <person name="Onishchuk O.P."/>
            <person name="Kurchak O.N."/>
            <person name="Shaposhnikov A.I."/>
            <person name="Willems A."/>
            <person name="Tikhonovich I.A."/>
        </authorList>
    </citation>
    <scope>NUCLEOTIDE SEQUENCE [LARGE SCALE GENOMIC DNA]</scope>
    <source>
        <strain evidence="3">V5/3M</strain>
    </source>
</reference>
<organism evidence="3">
    <name type="scientific">Microvirga ossetica</name>
    <dbReference type="NCBI Taxonomy" id="1882682"/>
    <lineage>
        <taxon>Bacteria</taxon>
        <taxon>Pseudomonadati</taxon>
        <taxon>Pseudomonadota</taxon>
        <taxon>Alphaproteobacteria</taxon>
        <taxon>Hyphomicrobiales</taxon>
        <taxon>Methylobacteriaceae</taxon>
        <taxon>Microvirga</taxon>
    </lineage>
</organism>
<proteinExistence type="inferred from homology"/>
<dbReference type="SUPFAM" id="SSF51735">
    <property type="entry name" value="NAD(P)-binding Rossmann-fold domains"/>
    <property type="match status" value="1"/>
</dbReference>
<accession>A0A1B2EFE7</accession>
<dbReference type="InterPro" id="IPR002347">
    <property type="entry name" value="SDR_fam"/>
</dbReference>
<evidence type="ECO:0000313" key="3">
    <source>
        <dbReference type="EMBL" id="ANY78701.1"/>
    </source>
</evidence>
<dbReference type="Pfam" id="PF13561">
    <property type="entry name" value="adh_short_C2"/>
    <property type="match status" value="1"/>
</dbReference>
<dbReference type="EMBL" id="CP016616">
    <property type="protein sequence ID" value="ANY78701.1"/>
    <property type="molecule type" value="Genomic_DNA"/>
</dbReference>
<evidence type="ECO:0000256" key="1">
    <source>
        <dbReference type="ARBA" id="ARBA00006484"/>
    </source>
</evidence>
<dbReference type="OrthoDB" id="9789398at2"/>